<dbReference type="PROSITE" id="PS00409">
    <property type="entry name" value="PROKAR_NTER_METHYL"/>
    <property type="match status" value="1"/>
</dbReference>
<protein>
    <submittedName>
        <fullName evidence="2">PilW family protein</fullName>
    </submittedName>
</protein>
<dbReference type="EMBL" id="JBIGIA010000001">
    <property type="protein sequence ID" value="MFG6455330.1"/>
    <property type="molecule type" value="Genomic_DNA"/>
</dbReference>
<dbReference type="RefSeq" id="WP_394485918.1">
    <property type="nucleotide sequence ID" value="NZ_JBIGIA010000001.1"/>
</dbReference>
<sequence>MNNPRPSAPLRAACLRGVTLIELMIGMLLGIIVVLVVAQVLSFAEGYKRATTSGADAQVNGSLALYTLQREIQMSGYGLINQLSSLGCPVQANHTSTGAASWTLAPVVIAAGANDAPDSLTVMYSSRPYSVPAVVSVDHPTTLDRFTVRSAVGIAAGDMVIVTPSAYNATNWCGAYVVTQLPGSGQLVHGQSPWNTGATVSPAGGYPSGSLLVNAGQLVRRTFSLTADYDLQQQTLNLTSGGVDAQDLFAQIVNMRALYGKDTNGDGVVDSYDRVTPTTNAGWQQVRSVRIALVSRSNAYQKDEVTQASPQWDVGTSTSVTGSATCGSSKCLTLKVDSVSDWKHYRYSVSEVTVPLRNVIWGI</sequence>
<dbReference type="InterPro" id="IPR012902">
    <property type="entry name" value="N_methyl_site"/>
</dbReference>
<keyword evidence="1" id="KW-0812">Transmembrane</keyword>
<feature type="transmembrane region" description="Helical" evidence="1">
    <location>
        <begin position="20"/>
        <end position="41"/>
    </location>
</feature>
<name>A0ABW7G088_9BURK</name>
<organism evidence="2 3">
    <name type="scientific">Pelomonas nitida</name>
    <dbReference type="NCBI Taxonomy" id="3299027"/>
    <lineage>
        <taxon>Bacteria</taxon>
        <taxon>Pseudomonadati</taxon>
        <taxon>Pseudomonadota</taxon>
        <taxon>Betaproteobacteria</taxon>
        <taxon>Burkholderiales</taxon>
        <taxon>Sphaerotilaceae</taxon>
        <taxon>Roseateles</taxon>
    </lineage>
</organism>
<proteinExistence type="predicted"/>
<dbReference type="InterPro" id="IPR032092">
    <property type="entry name" value="PilW"/>
</dbReference>
<keyword evidence="3" id="KW-1185">Reference proteome</keyword>
<evidence type="ECO:0000256" key="1">
    <source>
        <dbReference type="SAM" id="Phobius"/>
    </source>
</evidence>
<dbReference type="Pfam" id="PF16074">
    <property type="entry name" value="PilW"/>
    <property type="match status" value="1"/>
</dbReference>
<keyword evidence="1" id="KW-0472">Membrane</keyword>
<evidence type="ECO:0000313" key="3">
    <source>
        <dbReference type="Proteomes" id="UP001606305"/>
    </source>
</evidence>
<accession>A0ABW7G088</accession>
<evidence type="ECO:0000313" key="2">
    <source>
        <dbReference type="EMBL" id="MFG6455330.1"/>
    </source>
</evidence>
<gene>
    <name evidence="2" type="ORF">ACG00X_00625</name>
</gene>
<dbReference type="Proteomes" id="UP001606305">
    <property type="component" value="Unassembled WGS sequence"/>
</dbReference>
<comment type="caution">
    <text evidence="2">The sequence shown here is derived from an EMBL/GenBank/DDBJ whole genome shotgun (WGS) entry which is preliminary data.</text>
</comment>
<keyword evidence="1" id="KW-1133">Transmembrane helix</keyword>
<reference evidence="2 3" key="1">
    <citation type="submission" date="2024-09" db="EMBL/GenBank/DDBJ databases">
        <title>Novel species of the genus Pelomonas and Roseateles isolated from streams.</title>
        <authorList>
            <person name="Lu H."/>
        </authorList>
    </citation>
    <scope>NUCLEOTIDE SEQUENCE [LARGE SCALE GENOMIC DNA]</scope>
    <source>
        <strain evidence="2 3">BYS96W</strain>
    </source>
</reference>